<dbReference type="InterPro" id="IPR015943">
    <property type="entry name" value="WD40/YVTN_repeat-like_dom_sf"/>
</dbReference>
<dbReference type="Pfam" id="PF00400">
    <property type="entry name" value="WD40"/>
    <property type="match status" value="2"/>
</dbReference>
<reference evidence="6 7" key="1">
    <citation type="journal article" date="2014" name="PLoS Genet.">
        <title>The Genome of Spironucleus salmonicida Highlights a Fish Pathogen Adapted to Fluctuating Environments.</title>
        <authorList>
            <person name="Xu F."/>
            <person name="Jerlstrom-Hultqvist J."/>
            <person name="Einarsson E."/>
            <person name="Astvaldsson A."/>
            <person name="Svard S.G."/>
            <person name="Andersson J.O."/>
        </authorList>
    </citation>
    <scope>NUCLEOTIDE SEQUENCE</scope>
    <source>
        <strain evidence="7">ATCC 50377</strain>
    </source>
</reference>
<dbReference type="SMART" id="SM00320">
    <property type="entry name" value="WD40"/>
    <property type="match status" value="6"/>
</dbReference>
<dbReference type="PANTHER" id="PTHR22850">
    <property type="entry name" value="WD40 REPEAT FAMILY"/>
    <property type="match status" value="1"/>
</dbReference>
<dbReference type="SUPFAM" id="SSF50978">
    <property type="entry name" value="WD40 repeat-like"/>
    <property type="match status" value="1"/>
</dbReference>
<keyword evidence="6" id="KW-0808">Transferase</keyword>
<keyword evidence="8" id="KW-1185">Reference proteome</keyword>
<dbReference type="AlphaFoldDB" id="V6LYF0"/>
<evidence type="ECO:0000313" key="8">
    <source>
        <dbReference type="Proteomes" id="UP000018208"/>
    </source>
</evidence>
<dbReference type="Pfam" id="PF12265">
    <property type="entry name" value="CAF1C_H4-bd"/>
    <property type="match status" value="1"/>
</dbReference>
<evidence type="ECO:0000313" key="7">
    <source>
        <dbReference type="EMBL" id="KAH0575258.1"/>
    </source>
</evidence>
<keyword evidence="2" id="KW-0677">Repeat</keyword>
<gene>
    <name evidence="6" type="ORF">SS50377_11054</name>
    <name evidence="7" type="ORF">SS50377_22885</name>
</gene>
<feature type="domain" description="Histone-binding protein RBBP4-like N-terminal" evidence="5">
    <location>
        <begin position="15"/>
        <end position="79"/>
    </location>
</feature>
<evidence type="ECO:0000313" key="6">
    <source>
        <dbReference type="EMBL" id="EST48736.1"/>
    </source>
</evidence>
<dbReference type="PROSITE" id="PS50082">
    <property type="entry name" value="WD_REPEATS_2"/>
    <property type="match status" value="1"/>
</dbReference>
<evidence type="ECO:0000256" key="4">
    <source>
        <dbReference type="PROSITE-ProRule" id="PRU00221"/>
    </source>
</evidence>
<dbReference type="VEuPathDB" id="GiardiaDB:SS50377_22885"/>
<dbReference type="InterPro" id="IPR001680">
    <property type="entry name" value="WD40_rpt"/>
</dbReference>
<proteinExistence type="predicted"/>
<dbReference type="GO" id="GO:0016740">
    <property type="term" value="F:transferase activity"/>
    <property type="evidence" value="ECO:0007669"/>
    <property type="project" value="UniProtKB-KW"/>
</dbReference>
<accession>V6LYF0</accession>
<evidence type="ECO:0000256" key="3">
    <source>
        <dbReference type="ARBA" id="ARBA00022853"/>
    </source>
</evidence>
<dbReference type="InterPro" id="IPR022052">
    <property type="entry name" value="Histone-bd_RBBP4-like_N"/>
</dbReference>
<keyword evidence="1 4" id="KW-0853">WD repeat</keyword>
<evidence type="ECO:0000256" key="2">
    <source>
        <dbReference type="ARBA" id="ARBA00022737"/>
    </source>
</evidence>
<organism evidence="6">
    <name type="scientific">Spironucleus salmonicida</name>
    <dbReference type="NCBI Taxonomy" id="348837"/>
    <lineage>
        <taxon>Eukaryota</taxon>
        <taxon>Metamonada</taxon>
        <taxon>Diplomonadida</taxon>
        <taxon>Hexamitidae</taxon>
        <taxon>Hexamitinae</taxon>
        <taxon>Spironucleus</taxon>
    </lineage>
</organism>
<dbReference type="EMBL" id="AUWU02000003">
    <property type="protein sequence ID" value="KAH0575258.1"/>
    <property type="molecule type" value="Genomic_DNA"/>
</dbReference>
<dbReference type="InterPro" id="IPR050459">
    <property type="entry name" value="WD_repeat_RBAP46/RBAP48/MSI1"/>
</dbReference>
<dbReference type="PROSITE" id="PS50294">
    <property type="entry name" value="WD_REPEATS_REGION"/>
    <property type="match status" value="1"/>
</dbReference>
<feature type="repeat" description="WD" evidence="4">
    <location>
        <begin position="292"/>
        <end position="323"/>
    </location>
</feature>
<dbReference type="Proteomes" id="UP000018208">
    <property type="component" value="Unassembled WGS sequence"/>
</dbReference>
<dbReference type="GO" id="GO:0006325">
    <property type="term" value="P:chromatin organization"/>
    <property type="evidence" value="ECO:0007669"/>
    <property type="project" value="UniProtKB-KW"/>
</dbReference>
<sequence length="373" mass="41390">MSSSETSHITATFDSFQVFKRNAHSLYDLIISHVLCFPSLTINFPPKTTLKNDQIRVPFTFSTHTDEQNFIYQQTISLPTPQTSQAQQTISVSSRGVFAGGYGNSDFGLIKPEFFAQIPAEANFSALSPDGEIIAVSVENSILIFDFHSFLINQNCAPKLTLSHIVSDCFSMVFNEFQLICGDSSGKVLIYDINSFSGEILAQCSFGASINGICVSPHFENLILFVTDQGELIFTDFKLKMLKSVLLGDVIEDFVGTSICWSCFDNNSVTIGGNEGDIIIYNIKENSARKLVKYHTGAIYQLQYSQFYDLLLAGSEDSRITLWLGGELVFVHAGHTCCVSDARFHPTIPNLIGSVAEDNSLQFWWPSNLCFEK</sequence>
<evidence type="ECO:0000256" key="1">
    <source>
        <dbReference type="ARBA" id="ARBA00022574"/>
    </source>
</evidence>
<dbReference type="OrthoDB" id="427795at2759"/>
<keyword evidence="3" id="KW-0156">Chromatin regulator</keyword>
<dbReference type="Gene3D" id="2.130.10.10">
    <property type="entry name" value="YVTN repeat-like/Quinoprotein amine dehydrogenase"/>
    <property type="match status" value="1"/>
</dbReference>
<dbReference type="EMBL" id="KI545978">
    <property type="protein sequence ID" value="EST48736.1"/>
    <property type="molecule type" value="Genomic_DNA"/>
</dbReference>
<reference evidence="7" key="2">
    <citation type="submission" date="2020-12" db="EMBL/GenBank/DDBJ databases">
        <title>New Spironucleus salmonicida genome in near-complete chromosomes.</title>
        <authorList>
            <person name="Xu F."/>
            <person name="Kurt Z."/>
            <person name="Jimenez-Gonzalez A."/>
            <person name="Astvaldsson A."/>
            <person name="Andersson J.O."/>
            <person name="Svard S.G."/>
        </authorList>
    </citation>
    <scope>NUCLEOTIDE SEQUENCE</scope>
    <source>
        <strain evidence="7">ATCC 50377</strain>
    </source>
</reference>
<name>V6LYF0_9EUKA</name>
<dbReference type="InterPro" id="IPR036322">
    <property type="entry name" value="WD40_repeat_dom_sf"/>
</dbReference>
<protein>
    <submittedName>
        <fullName evidence="6">Histone acetyltransferase type B subunit 2</fullName>
    </submittedName>
</protein>
<evidence type="ECO:0000259" key="5">
    <source>
        <dbReference type="Pfam" id="PF12265"/>
    </source>
</evidence>